<feature type="compositionally biased region" description="Basic and acidic residues" evidence="1">
    <location>
        <begin position="8"/>
        <end position="24"/>
    </location>
</feature>
<accession>A0ABU6MQI1</accession>
<keyword evidence="3" id="KW-1185">Reference proteome</keyword>
<dbReference type="Proteomes" id="UP001341444">
    <property type="component" value="Unassembled WGS sequence"/>
</dbReference>
<evidence type="ECO:0000256" key="1">
    <source>
        <dbReference type="SAM" id="MobiDB-lite"/>
    </source>
</evidence>
<sequence length="57" mass="6168">MIGAEGTRLLRDQRVRGDPAEAQRRGGSTTAPRKASAWSVNQPAGTPKRFLYLNGSL</sequence>
<organism evidence="2 3">
    <name type="scientific">Heyndrickxia acidicola</name>
    <dbReference type="NCBI Taxonomy" id="209389"/>
    <lineage>
        <taxon>Bacteria</taxon>
        <taxon>Bacillati</taxon>
        <taxon>Bacillota</taxon>
        <taxon>Bacilli</taxon>
        <taxon>Bacillales</taxon>
        <taxon>Bacillaceae</taxon>
        <taxon>Heyndrickxia</taxon>
    </lineage>
</organism>
<evidence type="ECO:0000313" key="3">
    <source>
        <dbReference type="Proteomes" id="UP001341444"/>
    </source>
</evidence>
<comment type="caution">
    <text evidence="2">The sequence shown here is derived from an EMBL/GenBank/DDBJ whole genome shotgun (WGS) entry which is preliminary data.</text>
</comment>
<proteinExistence type="predicted"/>
<dbReference type="EMBL" id="JARMAB010000031">
    <property type="protein sequence ID" value="MED1205305.1"/>
    <property type="molecule type" value="Genomic_DNA"/>
</dbReference>
<reference evidence="2 3" key="1">
    <citation type="submission" date="2023-03" db="EMBL/GenBank/DDBJ databases">
        <title>Bacillus Genome Sequencing.</title>
        <authorList>
            <person name="Dunlap C."/>
        </authorList>
    </citation>
    <scope>NUCLEOTIDE SEQUENCE [LARGE SCALE GENOMIC DNA]</scope>
    <source>
        <strain evidence="2 3">B-23453</strain>
    </source>
</reference>
<evidence type="ECO:0000313" key="2">
    <source>
        <dbReference type="EMBL" id="MED1205305.1"/>
    </source>
</evidence>
<dbReference type="RefSeq" id="WP_328006976.1">
    <property type="nucleotide sequence ID" value="NZ_JARMAB010000031.1"/>
</dbReference>
<feature type="region of interest" description="Disordered" evidence="1">
    <location>
        <begin position="1"/>
        <end position="42"/>
    </location>
</feature>
<gene>
    <name evidence="2" type="ORF">P4T90_19840</name>
</gene>
<name>A0ABU6MQI1_9BACI</name>
<protein>
    <submittedName>
        <fullName evidence="2">Uncharacterized protein</fullName>
    </submittedName>
</protein>